<dbReference type="InterPro" id="IPR001806">
    <property type="entry name" value="Small_GTPase"/>
</dbReference>
<evidence type="ECO:0000313" key="3">
    <source>
        <dbReference type="EMBL" id="EDV20556.1"/>
    </source>
</evidence>
<dbReference type="GO" id="GO:0006886">
    <property type="term" value="P:intracellular protein transport"/>
    <property type="evidence" value="ECO:0000318"/>
    <property type="project" value="GO_Central"/>
</dbReference>
<dbReference type="OrthoDB" id="5914890at2759"/>
<dbReference type="CTD" id="6758134"/>
<dbReference type="GO" id="GO:0005525">
    <property type="term" value="F:GTP binding"/>
    <property type="evidence" value="ECO:0007669"/>
    <property type="project" value="UniProtKB-KW"/>
</dbReference>
<dbReference type="AlphaFoldDB" id="B3S9L3"/>
<evidence type="ECO:0008006" key="5">
    <source>
        <dbReference type="Google" id="ProtNLM"/>
    </source>
</evidence>
<dbReference type="GO" id="GO:0003924">
    <property type="term" value="F:GTPase activity"/>
    <property type="evidence" value="ECO:0000318"/>
    <property type="project" value="GO_Central"/>
</dbReference>
<dbReference type="Pfam" id="PF00071">
    <property type="entry name" value="Ras"/>
    <property type="match status" value="1"/>
</dbReference>
<evidence type="ECO:0000313" key="4">
    <source>
        <dbReference type="Proteomes" id="UP000009022"/>
    </source>
</evidence>
<dbReference type="EMBL" id="DS985259">
    <property type="protein sequence ID" value="EDV20556.1"/>
    <property type="molecule type" value="Genomic_DNA"/>
</dbReference>
<dbReference type="RefSeq" id="XP_002116982.1">
    <property type="nucleotide sequence ID" value="XM_002116946.1"/>
</dbReference>
<organism evidence="3 4">
    <name type="scientific">Trichoplax adhaerens</name>
    <name type="common">Trichoplax reptans</name>
    <dbReference type="NCBI Taxonomy" id="10228"/>
    <lineage>
        <taxon>Eukaryota</taxon>
        <taxon>Metazoa</taxon>
        <taxon>Placozoa</taxon>
        <taxon>Uniplacotomia</taxon>
        <taxon>Trichoplacea</taxon>
        <taxon>Trichoplacidae</taxon>
        <taxon>Trichoplax</taxon>
    </lineage>
</organism>
<dbReference type="STRING" id="10228.B3S9L3"/>
<dbReference type="PhylomeDB" id="B3S9L3"/>
<dbReference type="eggNOG" id="ENOG502QT3S">
    <property type="taxonomic scope" value="Eukaryota"/>
</dbReference>
<gene>
    <name evidence="3" type="ORF">TRIADDRAFT_60948</name>
</gene>
<evidence type="ECO:0000256" key="1">
    <source>
        <dbReference type="ARBA" id="ARBA00022741"/>
    </source>
</evidence>
<proteinExistence type="predicted"/>
<dbReference type="GeneID" id="6758134"/>
<keyword evidence="2" id="KW-0342">GTP-binding</keyword>
<protein>
    <recommendedName>
        <fullName evidence="5">Rab-like protein 3</fullName>
    </recommendedName>
</protein>
<dbReference type="OMA" id="HIRFDME"/>
<dbReference type="InterPro" id="IPR027417">
    <property type="entry name" value="P-loop_NTPase"/>
</dbReference>
<keyword evidence="4" id="KW-1185">Reference proteome</keyword>
<dbReference type="PANTHER" id="PTHR24073">
    <property type="entry name" value="DRAB5-RELATED"/>
    <property type="match status" value="1"/>
</dbReference>
<dbReference type="PROSITE" id="PS51419">
    <property type="entry name" value="RAB"/>
    <property type="match status" value="1"/>
</dbReference>
<dbReference type="SMART" id="SM00175">
    <property type="entry name" value="RAB"/>
    <property type="match status" value="1"/>
</dbReference>
<dbReference type="KEGG" id="tad:TRIADDRAFT_60948"/>
<accession>B3S9L3</accession>
<dbReference type="Proteomes" id="UP000009022">
    <property type="component" value="Unassembled WGS sequence"/>
</dbReference>
<dbReference type="SUPFAM" id="SSF52540">
    <property type="entry name" value="P-loop containing nucleoside triphosphate hydrolases"/>
    <property type="match status" value="1"/>
</dbReference>
<keyword evidence="1" id="KW-0547">Nucleotide-binding</keyword>
<dbReference type="PRINTS" id="PR00449">
    <property type="entry name" value="RASTRNSFRMNG"/>
</dbReference>
<dbReference type="FunFam" id="3.40.50.300:FF:005213">
    <property type="entry name" value="Rab-like protein 3"/>
    <property type="match status" value="1"/>
</dbReference>
<evidence type="ECO:0000256" key="2">
    <source>
        <dbReference type="ARBA" id="ARBA00023134"/>
    </source>
</evidence>
<dbReference type="GO" id="GO:0012505">
    <property type="term" value="C:endomembrane system"/>
    <property type="evidence" value="ECO:0000318"/>
    <property type="project" value="GO_Central"/>
</dbReference>
<dbReference type="Gene3D" id="3.40.50.300">
    <property type="entry name" value="P-loop containing nucleotide triphosphate hydrolases"/>
    <property type="match status" value="1"/>
</dbReference>
<name>B3S9L3_TRIAD</name>
<reference evidence="3 4" key="1">
    <citation type="journal article" date="2008" name="Nature">
        <title>The Trichoplax genome and the nature of placozoans.</title>
        <authorList>
            <person name="Srivastava M."/>
            <person name="Begovic E."/>
            <person name="Chapman J."/>
            <person name="Putnam N.H."/>
            <person name="Hellsten U."/>
            <person name="Kawashima T."/>
            <person name="Kuo A."/>
            <person name="Mitros T."/>
            <person name="Salamov A."/>
            <person name="Carpenter M.L."/>
            <person name="Signorovitch A.Y."/>
            <person name="Moreno M.A."/>
            <person name="Kamm K."/>
            <person name="Grimwood J."/>
            <person name="Schmutz J."/>
            <person name="Shapiro H."/>
            <person name="Grigoriev I.V."/>
            <person name="Buss L.W."/>
            <person name="Schierwater B."/>
            <person name="Dellaporta S.L."/>
            <person name="Rokhsar D.S."/>
        </authorList>
    </citation>
    <scope>NUCLEOTIDE SEQUENCE [LARGE SCALE GENOMIC DNA]</scope>
    <source>
        <strain evidence="3 4">Grell-BS-1999</strain>
    </source>
</reference>
<sequence length="232" mass="25987">MDVDKVRILVLGDSGVGKTTLIHLLCHQEFLSNPYWTIGCSIHVKVHEYGDNRHGNKPYFLELFDVGGSSSHAASRGIFYNVIHGIILVHDLSNRKSLMNLRKWLQEALGSRESAGMKSPIKEGPKEYDPEQFAGTSNVPILLVGTKLNQVASNKEMSRSKPGLASEFGAESINLDCSQVKGFLSDRKIQGKLKSYFDKVIDKCYQGNPRSTSQLYHETLSLNYSKIPDRHY</sequence>
<dbReference type="HOGENOM" id="CLU_084875_1_0_1"/>
<dbReference type="InParanoid" id="B3S9L3"/>